<accession>A0A7J7GF59</accession>
<reference evidence="9" key="1">
    <citation type="journal article" date="2020" name="Nat. Commun.">
        <title>Genome assembly of wild tea tree DASZ reveals pedigree and selection history of tea varieties.</title>
        <authorList>
            <person name="Zhang W."/>
            <person name="Zhang Y."/>
            <person name="Qiu H."/>
            <person name="Guo Y."/>
            <person name="Wan H."/>
            <person name="Zhang X."/>
            <person name="Scossa F."/>
            <person name="Alseekh S."/>
            <person name="Zhang Q."/>
            <person name="Wang P."/>
            <person name="Xu L."/>
            <person name="Schmidt M.H."/>
            <person name="Jia X."/>
            <person name="Li D."/>
            <person name="Zhu A."/>
            <person name="Guo F."/>
            <person name="Chen W."/>
            <person name="Ni D."/>
            <person name="Usadel B."/>
            <person name="Fernie A.R."/>
            <person name="Wen W."/>
        </authorList>
    </citation>
    <scope>NUCLEOTIDE SEQUENCE [LARGE SCALE GENOMIC DNA]</scope>
    <source>
        <strain evidence="9">cv. G240</strain>
    </source>
</reference>
<dbReference type="PROSITE" id="PS01022">
    <property type="entry name" value="PTR2_1"/>
    <property type="match status" value="2"/>
</dbReference>
<feature type="transmembrane region" description="Helical" evidence="7">
    <location>
        <begin position="368"/>
        <end position="387"/>
    </location>
</feature>
<feature type="transmembrane region" description="Helical" evidence="7">
    <location>
        <begin position="299"/>
        <end position="322"/>
    </location>
</feature>
<evidence type="ECO:0000313" key="8">
    <source>
        <dbReference type="EMBL" id="KAF5939392.1"/>
    </source>
</evidence>
<evidence type="ECO:0000256" key="4">
    <source>
        <dbReference type="ARBA" id="ARBA00022989"/>
    </source>
</evidence>
<name>A0A7J7GF59_CAMSI</name>
<feature type="transmembrane region" description="Helical" evidence="7">
    <location>
        <begin position="822"/>
        <end position="843"/>
    </location>
</feature>
<dbReference type="SUPFAM" id="SSF103473">
    <property type="entry name" value="MFS general substrate transporter"/>
    <property type="match status" value="2"/>
</dbReference>
<comment type="similarity">
    <text evidence="2">Belongs to the major facilitator superfamily. Proton-dependent oligopeptide transporter (POT/PTR) (TC 2.A.17) family.</text>
</comment>
<evidence type="ECO:0000256" key="2">
    <source>
        <dbReference type="ARBA" id="ARBA00005982"/>
    </source>
</evidence>
<protein>
    <submittedName>
        <fullName evidence="8">Uncharacterized protein</fullName>
    </submittedName>
</protein>
<comment type="similarity">
    <text evidence="6">Belongs to the major facilitator superfamily. Phosphate:H(+) symporter (TC 2.A.1.9) family.</text>
</comment>
<feature type="transmembrane region" description="Helical" evidence="7">
    <location>
        <begin position="619"/>
        <end position="638"/>
    </location>
</feature>
<dbReference type="GO" id="GO:0006857">
    <property type="term" value="P:oligopeptide transport"/>
    <property type="evidence" value="ECO:0007669"/>
    <property type="project" value="InterPro"/>
</dbReference>
<keyword evidence="5 7" id="KW-0472">Membrane</keyword>
<evidence type="ECO:0000256" key="7">
    <source>
        <dbReference type="SAM" id="Phobius"/>
    </source>
</evidence>
<feature type="transmembrane region" description="Helical" evidence="7">
    <location>
        <begin position="863"/>
        <end position="883"/>
    </location>
</feature>
<feature type="transmembrane region" description="Helical" evidence="7">
    <location>
        <begin position="486"/>
        <end position="505"/>
    </location>
</feature>
<dbReference type="InterPro" id="IPR000109">
    <property type="entry name" value="POT_fam"/>
</dbReference>
<evidence type="ECO:0000256" key="1">
    <source>
        <dbReference type="ARBA" id="ARBA00004141"/>
    </source>
</evidence>
<dbReference type="Gene3D" id="1.20.1250.20">
    <property type="entry name" value="MFS general substrate transporter like domains"/>
    <property type="match status" value="3"/>
</dbReference>
<feature type="transmembrane region" description="Helical" evidence="7">
    <location>
        <begin position="525"/>
        <end position="546"/>
    </location>
</feature>
<proteinExistence type="inferred from homology"/>
<feature type="transmembrane region" description="Helical" evidence="7">
    <location>
        <begin position="343"/>
        <end position="362"/>
    </location>
</feature>
<evidence type="ECO:0000256" key="3">
    <source>
        <dbReference type="ARBA" id="ARBA00022692"/>
    </source>
</evidence>
<evidence type="ECO:0000256" key="6">
    <source>
        <dbReference type="ARBA" id="ARBA00044504"/>
    </source>
</evidence>
<comment type="caution">
    <text evidence="8">The sequence shown here is derived from an EMBL/GenBank/DDBJ whole genome shotgun (WGS) entry which is preliminary data.</text>
</comment>
<dbReference type="PANTHER" id="PTHR11654">
    <property type="entry name" value="OLIGOPEPTIDE TRANSPORTER-RELATED"/>
    <property type="match status" value="1"/>
</dbReference>
<dbReference type="GO" id="GO:0022857">
    <property type="term" value="F:transmembrane transporter activity"/>
    <property type="evidence" value="ECO:0007669"/>
    <property type="project" value="InterPro"/>
</dbReference>
<feature type="transmembrane region" description="Helical" evidence="7">
    <location>
        <begin position="909"/>
        <end position="931"/>
    </location>
</feature>
<dbReference type="InterPro" id="IPR036259">
    <property type="entry name" value="MFS_trans_sf"/>
</dbReference>
<keyword evidence="4 7" id="KW-1133">Transmembrane helix</keyword>
<feature type="transmembrane region" description="Helical" evidence="7">
    <location>
        <begin position="937"/>
        <end position="957"/>
    </location>
</feature>
<evidence type="ECO:0000256" key="5">
    <source>
        <dbReference type="ARBA" id="ARBA00023136"/>
    </source>
</evidence>
<reference evidence="8 9" key="2">
    <citation type="submission" date="2020-07" db="EMBL/GenBank/DDBJ databases">
        <title>Genome assembly of wild tea tree DASZ reveals pedigree and selection history of tea varieties.</title>
        <authorList>
            <person name="Zhang W."/>
        </authorList>
    </citation>
    <scope>NUCLEOTIDE SEQUENCE [LARGE SCALE GENOMIC DNA]</scope>
    <source>
        <strain evidence="9">cv. G240</strain>
        <tissue evidence="8">Leaf</tissue>
    </source>
</reference>
<dbReference type="AlphaFoldDB" id="A0A7J7GF59"/>
<feature type="transmembrane region" description="Helical" evidence="7">
    <location>
        <begin position="692"/>
        <end position="709"/>
    </location>
</feature>
<feature type="transmembrane region" description="Helical" evidence="7">
    <location>
        <begin position="228"/>
        <end position="246"/>
    </location>
</feature>
<gene>
    <name evidence="8" type="ORF">HYC85_023651</name>
</gene>
<dbReference type="InterPro" id="IPR018456">
    <property type="entry name" value="PTR2_symporter_CS"/>
</dbReference>
<feature type="transmembrane region" description="Helical" evidence="7">
    <location>
        <begin position="650"/>
        <end position="672"/>
    </location>
</feature>
<dbReference type="Pfam" id="PF00854">
    <property type="entry name" value="PTR2"/>
    <property type="match status" value="2"/>
</dbReference>
<comment type="subcellular location">
    <subcellularLocation>
        <location evidence="1">Membrane</location>
        <topology evidence="1">Multi-pass membrane protein</topology>
    </subcellularLocation>
</comment>
<keyword evidence="3 7" id="KW-0812">Transmembrane</keyword>
<evidence type="ECO:0000313" key="9">
    <source>
        <dbReference type="Proteomes" id="UP000593564"/>
    </source>
</evidence>
<dbReference type="EMBL" id="JACBKZ010000011">
    <property type="protein sequence ID" value="KAF5939392.1"/>
    <property type="molecule type" value="Genomic_DNA"/>
</dbReference>
<organism evidence="8 9">
    <name type="scientific">Camellia sinensis</name>
    <name type="common">Tea plant</name>
    <name type="synonym">Thea sinensis</name>
    <dbReference type="NCBI Taxonomy" id="4442"/>
    <lineage>
        <taxon>Eukaryota</taxon>
        <taxon>Viridiplantae</taxon>
        <taxon>Streptophyta</taxon>
        <taxon>Embryophyta</taxon>
        <taxon>Tracheophyta</taxon>
        <taxon>Spermatophyta</taxon>
        <taxon>Magnoliopsida</taxon>
        <taxon>eudicotyledons</taxon>
        <taxon>Gunneridae</taxon>
        <taxon>Pentapetalae</taxon>
        <taxon>asterids</taxon>
        <taxon>Ericales</taxon>
        <taxon>Theaceae</taxon>
        <taxon>Camellia</taxon>
    </lineage>
</organism>
<feature type="transmembrane region" description="Helical" evidence="7">
    <location>
        <begin position="567"/>
        <end position="588"/>
    </location>
</feature>
<dbReference type="GO" id="GO:0016020">
    <property type="term" value="C:membrane"/>
    <property type="evidence" value="ECO:0007669"/>
    <property type="project" value="UniProtKB-SubCell"/>
</dbReference>
<sequence>MGTKEDERLEERLLLEDGFPQNESSGLYTGDGSVDIKGQPVLKSNTGNWRACPFILGTECCERLAFFGIAINLVSYLTKTMHEGNVSAARNVSNWTGTAYLTPLIGAVLADVCWGRYWTIAVFSAIYFLGMCILTLTATVPALKPAECVDSLCPPATPAQSGLYTGDGSVDIKGKPVLKSNTGNWRACFFILGNECCERLAYYGIATNLVNYLTETMHEGNVSAARNASNWAGTCFLTPLIGAYLADAYWGRYWTIVAFSIIYFMGMCIMTLSATVPALKPAECVGSICPSATPAQYMLFYSGLYLIALGTGGIKPCVSSFGADQFDNTDPKEREKKGSFFNWFYFSIDIGALVSGSVIVWIQENIGWGLGFGISALFMGIAIANFFSGTPLYRFQNPGGSPLTRVCQVLVASFLKWNLKVPTDSSLLYETRDKIAVIEGRRKLDHTDDLKCLDKAAVISDAENKNGDFSDPWRLCTITQVEELKILIRMFPIWATGIVICAVYAQMCTMFVEQGMMMDRTIGSFSIPAASLSTIDVISVMFWIPVYDRVLVPIVRKFTGREKGFSMLQRMGIGLFISVLSMVAAALVEMKRLALAKDLGLVDEDVPIPLSISWQIPQYFLFGAAEVFTFIGQLEFFYDESPDGMRSLCTAFSLLTACLGNYFISFILSVVTSITTAGGKAGWIPDNLNEGHLDYFFWLFAGLSFFNLVEDERLEERLLMEAVFPQNESNGPYTGDGSVNIKGQPVLKSNTGNWKACSFILGTECCERLAYYGIATNLVNYLTQTMHEGNFSAAKNVSNWAGTCYISPLIGALLADAYWGRYWTIAAFSIIYFIGMCTMTISASVPALKPAECVGSICPSATTAQYVVLYFGLYLIALGTGGIKPCVSSFGAGQFDDTDPKERVKKGSFFNWFYFSIDIGALVAGSLIVWIQENIGWGLGFGISALFMGTAIANFFLGTPLYRFQKPGGSPLTRICQVLVASFHKWNLEVPTDSSLLYETPDKTSAIEGSRKLDHTDDLKCLDKAAVIPDAENQDGDFSNPWRLCTVTQVEELKILIRIMVAAALLEMKRLALAKALGLVDEDVPKICLVDPLS</sequence>
<feature type="transmembrane region" description="Helical" evidence="7">
    <location>
        <begin position="117"/>
        <end position="136"/>
    </location>
</feature>
<keyword evidence="9" id="KW-1185">Reference proteome</keyword>
<dbReference type="Proteomes" id="UP000593564">
    <property type="component" value="Unassembled WGS sequence"/>
</dbReference>
<feature type="transmembrane region" description="Helical" evidence="7">
    <location>
        <begin position="253"/>
        <end position="279"/>
    </location>
</feature>